<accession>A0A0A2A4Z1</accession>
<protein>
    <submittedName>
        <fullName evidence="1">Uncharacterized protein</fullName>
    </submittedName>
</protein>
<evidence type="ECO:0000313" key="1">
    <source>
        <dbReference type="EMBL" id="KGF96665.1"/>
    </source>
</evidence>
<dbReference type="STRING" id="93057.EU95_0550"/>
<sequence>MISKDLLFLSEKLTEFKASQITISIFAIIVYLTFKDMQISCLDFELTKDYGKSSN</sequence>
<dbReference type="EMBL" id="JNAL01000007">
    <property type="protein sequence ID" value="KGF96665.1"/>
    <property type="molecule type" value="Genomic_DNA"/>
</dbReference>
<name>A0A0A2A4Z1_PROMR</name>
<gene>
    <name evidence="1" type="ORF">EU95_0550</name>
</gene>
<dbReference type="RefSeq" id="WP_193742445.1">
    <property type="nucleotide sequence ID" value="NZ_CP138977.1"/>
</dbReference>
<proteinExistence type="predicted"/>
<evidence type="ECO:0000313" key="2">
    <source>
        <dbReference type="Proteomes" id="UP000030355"/>
    </source>
</evidence>
<dbReference type="eggNOG" id="ENOG50322TE">
    <property type="taxonomic scope" value="Bacteria"/>
</dbReference>
<organism evidence="1 2">
    <name type="scientific">Prochlorococcus marinus str. MIT 9201</name>
    <dbReference type="NCBI Taxonomy" id="93057"/>
    <lineage>
        <taxon>Bacteria</taxon>
        <taxon>Bacillati</taxon>
        <taxon>Cyanobacteriota</taxon>
        <taxon>Cyanophyceae</taxon>
        <taxon>Synechococcales</taxon>
        <taxon>Prochlorococcaceae</taxon>
        <taxon>Prochlorococcus</taxon>
    </lineage>
</organism>
<dbReference type="AlphaFoldDB" id="A0A0A2A4Z1"/>
<reference evidence="2" key="1">
    <citation type="journal article" date="2014" name="Sci. Data">
        <title>Genomes of diverse isolates of the marine cyanobacterium Prochlorococcus.</title>
        <authorList>
            <person name="Biller S."/>
            <person name="Berube P."/>
            <person name="Thompson J."/>
            <person name="Kelly L."/>
            <person name="Roggensack S."/>
            <person name="Awad L."/>
            <person name="Roache-Johnson K."/>
            <person name="Ding H."/>
            <person name="Giovannoni S.J."/>
            <person name="Moore L.R."/>
            <person name="Chisholm S.W."/>
        </authorList>
    </citation>
    <scope>NUCLEOTIDE SEQUENCE [LARGE SCALE GENOMIC DNA]</scope>
    <source>
        <strain evidence="2">MIT 9201</strain>
    </source>
</reference>
<comment type="caution">
    <text evidence="1">The sequence shown here is derived from an EMBL/GenBank/DDBJ whole genome shotgun (WGS) entry which is preliminary data.</text>
</comment>
<dbReference type="Proteomes" id="UP000030355">
    <property type="component" value="Unassembled WGS sequence"/>
</dbReference>